<dbReference type="EMBL" id="SSTD01007548">
    <property type="protein sequence ID" value="TYK18674.1"/>
    <property type="molecule type" value="Genomic_DNA"/>
</dbReference>
<organism evidence="3 4">
    <name type="scientific">Cucumis melo var. makuwa</name>
    <name type="common">Oriental melon</name>
    <dbReference type="NCBI Taxonomy" id="1194695"/>
    <lineage>
        <taxon>Eukaryota</taxon>
        <taxon>Viridiplantae</taxon>
        <taxon>Streptophyta</taxon>
        <taxon>Embryophyta</taxon>
        <taxon>Tracheophyta</taxon>
        <taxon>Spermatophyta</taxon>
        <taxon>Magnoliopsida</taxon>
        <taxon>eudicotyledons</taxon>
        <taxon>Gunneridae</taxon>
        <taxon>Pentapetalae</taxon>
        <taxon>rosids</taxon>
        <taxon>fabids</taxon>
        <taxon>Cucurbitales</taxon>
        <taxon>Cucurbitaceae</taxon>
        <taxon>Benincaseae</taxon>
        <taxon>Cucumis</taxon>
    </lineage>
</organism>
<dbReference type="PANTHER" id="PTHR31061">
    <property type="entry name" value="LD22376P"/>
    <property type="match status" value="1"/>
</dbReference>
<reference evidence="3 4" key="1">
    <citation type="submission" date="2019-08" db="EMBL/GenBank/DDBJ databases">
        <title>Draft genome sequences of two oriental melons (Cucumis melo L. var makuwa).</title>
        <authorList>
            <person name="Kwon S.-Y."/>
        </authorList>
    </citation>
    <scope>NUCLEOTIDE SEQUENCE [LARGE SCALE GENOMIC DNA]</scope>
    <source>
        <strain evidence="4">cv. Chang Bougi</strain>
        <tissue evidence="3">Leaf</tissue>
    </source>
</reference>
<proteinExistence type="predicted"/>
<keyword evidence="1" id="KW-0472">Membrane</keyword>
<dbReference type="InterPro" id="IPR016197">
    <property type="entry name" value="Chromo-like_dom_sf"/>
</dbReference>
<dbReference type="PROSITE" id="PS50013">
    <property type="entry name" value="CHROMO_2"/>
    <property type="match status" value="1"/>
</dbReference>
<name>A0A5D3D563_CUCMM</name>
<evidence type="ECO:0000256" key="1">
    <source>
        <dbReference type="SAM" id="Phobius"/>
    </source>
</evidence>
<feature type="transmembrane region" description="Helical" evidence="1">
    <location>
        <begin position="171"/>
        <end position="189"/>
    </location>
</feature>
<gene>
    <name evidence="3" type="ORF">E5676_scaffold481G00110</name>
</gene>
<protein>
    <submittedName>
        <fullName evidence="3">Heparan-alpha-glucosaminide N-acetyltransferase</fullName>
    </submittedName>
</protein>
<evidence type="ECO:0000313" key="3">
    <source>
        <dbReference type="EMBL" id="TYK18674.1"/>
    </source>
</evidence>
<accession>A0A5D3D563</accession>
<dbReference type="Proteomes" id="UP000321947">
    <property type="component" value="Unassembled WGS sequence"/>
</dbReference>
<evidence type="ECO:0000313" key="4">
    <source>
        <dbReference type="Proteomes" id="UP000321947"/>
    </source>
</evidence>
<dbReference type="SUPFAM" id="SSF54160">
    <property type="entry name" value="Chromo domain-like"/>
    <property type="match status" value="1"/>
</dbReference>
<dbReference type="PANTHER" id="PTHR31061:SF24">
    <property type="entry name" value="LD22376P"/>
    <property type="match status" value="1"/>
</dbReference>
<keyword evidence="1" id="KW-1133">Transmembrane helix</keyword>
<dbReference type="Gene3D" id="2.40.50.40">
    <property type="match status" value="1"/>
</dbReference>
<dbReference type="AlphaFoldDB" id="A0A5D3D563"/>
<feature type="transmembrane region" description="Helical" evidence="1">
    <location>
        <begin position="95"/>
        <end position="116"/>
    </location>
</feature>
<sequence>MVVYKLELLVGTTIHPAFHVSQLKKLVGKHINVRPTIQYVNENYEGKSNLEEVLKYQKNKAGQWEVLVSWEGLPRHEASWETYEEMQRAIWNFTLRTRVVAIVLTLLYLALSYGLYVHDWEYQVPSLTPSNVKCGTHGDTGPACNVVGMIDHYGPLPPDAPWCQASFDHEGLLSTVIVFLSCLVGLHYGNMIVHFKVRETVQLTLHLLH</sequence>
<dbReference type="InterPro" id="IPR023780">
    <property type="entry name" value="Chromo_domain"/>
</dbReference>
<keyword evidence="3" id="KW-0808">Transferase</keyword>
<dbReference type="InterPro" id="IPR000953">
    <property type="entry name" value="Chromo/chromo_shadow_dom"/>
</dbReference>
<dbReference type="Pfam" id="PF00385">
    <property type="entry name" value="Chromo"/>
    <property type="match status" value="1"/>
</dbReference>
<dbReference type="GO" id="GO:0016740">
    <property type="term" value="F:transferase activity"/>
    <property type="evidence" value="ECO:0007669"/>
    <property type="project" value="UniProtKB-KW"/>
</dbReference>
<keyword evidence="1" id="KW-0812">Transmembrane</keyword>
<comment type="caution">
    <text evidence="3">The sequence shown here is derived from an EMBL/GenBank/DDBJ whole genome shotgun (WGS) entry which is preliminary data.</text>
</comment>
<evidence type="ECO:0000259" key="2">
    <source>
        <dbReference type="PROSITE" id="PS50013"/>
    </source>
</evidence>
<feature type="domain" description="Chromo" evidence="2">
    <location>
        <begin position="48"/>
        <end position="86"/>
    </location>
</feature>